<name>A0A2T0MBD5_9FLAO</name>
<dbReference type="OrthoDB" id="237405at2"/>
<sequence length="373" mass="41663">MKKFILPTLLLVLSLYGLSSWTTNETSEDLTANFIYGDPEIGSINALSFGPEGILFVGDSENAMVYALDTKDSSEKGNGDEINIRKFDQMIAASLGTTEDKIRISDMAVNPKSKTPYFAVSMEDGTTVLLRLKDEALENVSLKGISYSKISLNDAIDADAKDKRGRPQRMWAIADLKFHGDRILVSGLSNKEFASTFRSIPFPFTDSQDQTSLEIWHAAHGQYETHAPIKTFDVVSLNNQDYLMASYTCTPLVLFPMAELENGKHIKGRTVAELGAGNSPLDMISYKKEGKKYFLMSNTNRPVMRLDYEDIADFKETLTKPVTEFAVATGVPYDNLPFPYVQQMDNLDDSNVLYIQRTGSGELILRSRSTKWM</sequence>
<proteinExistence type="predicted"/>
<dbReference type="RefSeq" id="WP_106146074.1">
    <property type="nucleotide sequence ID" value="NZ_PVYX01000002.1"/>
</dbReference>
<reference evidence="2 3" key="1">
    <citation type="submission" date="2018-03" db="EMBL/GenBank/DDBJ databases">
        <title>Genomic Encyclopedia of Archaeal and Bacterial Type Strains, Phase II (KMG-II): from individual species to whole genera.</title>
        <authorList>
            <person name="Goeker M."/>
        </authorList>
    </citation>
    <scope>NUCLEOTIDE SEQUENCE [LARGE SCALE GENOMIC DNA]</scope>
    <source>
        <strain evidence="2 3">DSM 25027</strain>
    </source>
</reference>
<keyword evidence="1" id="KW-0732">Signal</keyword>
<gene>
    <name evidence="2" type="ORF">CLV81_3126</name>
</gene>
<evidence type="ECO:0000256" key="1">
    <source>
        <dbReference type="SAM" id="SignalP"/>
    </source>
</evidence>
<evidence type="ECO:0008006" key="4">
    <source>
        <dbReference type="Google" id="ProtNLM"/>
    </source>
</evidence>
<feature type="signal peptide" evidence="1">
    <location>
        <begin position="1"/>
        <end position="19"/>
    </location>
</feature>
<dbReference type="AlphaFoldDB" id="A0A2T0MBD5"/>
<accession>A0A2T0MBD5</accession>
<dbReference type="EMBL" id="PVYX01000002">
    <property type="protein sequence ID" value="PRX54722.1"/>
    <property type="molecule type" value="Genomic_DNA"/>
</dbReference>
<comment type="caution">
    <text evidence="2">The sequence shown here is derived from an EMBL/GenBank/DDBJ whole genome shotgun (WGS) entry which is preliminary data.</text>
</comment>
<feature type="chain" id="PRO_5015705687" description="6-bladed beta-propeller protein" evidence="1">
    <location>
        <begin position="20"/>
        <end position="373"/>
    </location>
</feature>
<protein>
    <recommendedName>
        <fullName evidence="4">6-bladed beta-propeller protein</fullName>
    </recommendedName>
</protein>
<organism evidence="2 3">
    <name type="scientific">Flagellimonas meridianipacifica</name>
    <dbReference type="NCBI Taxonomy" id="1080225"/>
    <lineage>
        <taxon>Bacteria</taxon>
        <taxon>Pseudomonadati</taxon>
        <taxon>Bacteroidota</taxon>
        <taxon>Flavobacteriia</taxon>
        <taxon>Flavobacteriales</taxon>
        <taxon>Flavobacteriaceae</taxon>
        <taxon>Flagellimonas</taxon>
    </lineage>
</organism>
<dbReference type="Proteomes" id="UP000237640">
    <property type="component" value="Unassembled WGS sequence"/>
</dbReference>
<evidence type="ECO:0000313" key="3">
    <source>
        <dbReference type="Proteomes" id="UP000237640"/>
    </source>
</evidence>
<evidence type="ECO:0000313" key="2">
    <source>
        <dbReference type="EMBL" id="PRX54722.1"/>
    </source>
</evidence>
<keyword evidence="3" id="KW-1185">Reference proteome</keyword>
<dbReference type="SUPFAM" id="SSF101898">
    <property type="entry name" value="NHL repeat"/>
    <property type="match status" value="1"/>
</dbReference>